<accession>A0A4Z2HSW7</accession>
<evidence type="ECO:0000256" key="1">
    <source>
        <dbReference type="SAM" id="MobiDB-lite"/>
    </source>
</evidence>
<evidence type="ECO:0000313" key="2">
    <source>
        <dbReference type="EMBL" id="TNN68063.1"/>
    </source>
</evidence>
<evidence type="ECO:0000313" key="3">
    <source>
        <dbReference type="Proteomes" id="UP000314294"/>
    </source>
</evidence>
<name>A0A4Z2HSW7_9TELE</name>
<organism evidence="2 3">
    <name type="scientific">Liparis tanakae</name>
    <name type="common">Tanaka's snailfish</name>
    <dbReference type="NCBI Taxonomy" id="230148"/>
    <lineage>
        <taxon>Eukaryota</taxon>
        <taxon>Metazoa</taxon>
        <taxon>Chordata</taxon>
        <taxon>Craniata</taxon>
        <taxon>Vertebrata</taxon>
        <taxon>Euteleostomi</taxon>
        <taxon>Actinopterygii</taxon>
        <taxon>Neopterygii</taxon>
        <taxon>Teleostei</taxon>
        <taxon>Neoteleostei</taxon>
        <taxon>Acanthomorphata</taxon>
        <taxon>Eupercaria</taxon>
        <taxon>Perciformes</taxon>
        <taxon>Cottioidei</taxon>
        <taxon>Cottales</taxon>
        <taxon>Liparidae</taxon>
        <taxon>Liparis</taxon>
    </lineage>
</organism>
<gene>
    <name evidence="2" type="ORF">EYF80_021708</name>
</gene>
<feature type="region of interest" description="Disordered" evidence="1">
    <location>
        <begin position="1"/>
        <end position="24"/>
    </location>
</feature>
<protein>
    <submittedName>
        <fullName evidence="2">Uncharacterized protein</fullName>
    </submittedName>
</protein>
<proteinExistence type="predicted"/>
<dbReference type="EMBL" id="SRLO01000195">
    <property type="protein sequence ID" value="TNN68063.1"/>
    <property type="molecule type" value="Genomic_DNA"/>
</dbReference>
<keyword evidence="3" id="KW-1185">Reference proteome</keyword>
<dbReference type="AlphaFoldDB" id="A0A4Z2HSW7"/>
<dbReference type="Proteomes" id="UP000314294">
    <property type="component" value="Unassembled WGS sequence"/>
</dbReference>
<reference evidence="2 3" key="1">
    <citation type="submission" date="2019-03" db="EMBL/GenBank/DDBJ databases">
        <title>First draft genome of Liparis tanakae, snailfish: a comprehensive survey of snailfish specific genes.</title>
        <authorList>
            <person name="Kim W."/>
            <person name="Song I."/>
            <person name="Jeong J.-H."/>
            <person name="Kim D."/>
            <person name="Kim S."/>
            <person name="Ryu S."/>
            <person name="Song J.Y."/>
            <person name="Lee S.K."/>
        </authorList>
    </citation>
    <scope>NUCLEOTIDE SEQUENCE [LARGE SCALE GENOMIC DNA]</scope>
    <source>
        <tissue evidence="2">Muscle</tissue>
    </source>
</reference>
<comment type="caution">
    <text evidence="2">The sequence shown here is derived from an EMBL/GenBank/DDBJ whole genome shotgun (WGS) entry which is preliminary data.</text>
</comment>
<sequence>MSMLGRARYTQSQSTGKGQVDSYGDTDGTLKWQAAALIRPGLCSRSEPRTFMDSEIIELVSICP</sequence>